<accession>A0A8U0AB61</accession>
<keyword evidence="3" id="KW-1185">Reference proteome</keyword>
<reference evidence="2" key="1">
    <citation type="submission" date="2022-04" db="EMBL/GenBank/DDBJ databases">
        <title>Halocatena sp. nov., isolated from a salt lake.</title>
        <authorList>
            <person name="Cui H.-L."/>
        </authorList>
    </citation>
    <scope>NUCLEOTIDE SEQUENCE</scope>
    <source>
        <strain evidence="2">AD-1</strain>
        <plasmid evidence="2">unnamed3</plasmid>
    </source>
</reference>
<feature type="compositionally biased region" description="Basic and acidic residues" evidence="1">
    <location>
        <begin position="1"/>
        <end position="29"/>
    </location>
</feature>
<gene>
    <name evidence="2" type="ORF">MW046_17395</name>
</gene>
<protein>
    <submittedName>
        <fullName evidence="2">Uncharacterized protein</fullName>
    </submittedName>
</protein>
<dbReference type="RefSeq" id="WP_247995787.1">
    <property type="nucleotide sequence ID" value="NZ_CP096022.1"/>
</dbReference>
<evidence type="ECO:0000313" key="3">
    <source>
        <dbReference type="Proteomes" id="UP000831768"/>
    </source>
</evidence>
<organism evidence="2 3">
    <name type="scientific">Halocatena salina</name>
    <dbReference type="NCBI Taxonomy" id="2934340"/>
    <lineage>
        <taxon>Archaea</taxon>
        <taxon>Methanobacteriati</taxon>
        <taxon>Methanobacteriota</taxon>
        <taxon>Stenosarchaea group</taxon>
        <taxon>Halobacteria</taxon>
        <taxon>Halobacteriales</taxon>
        <taxon>Natronomonadaceae</taxon>
        <taxon>Halocatena</taxon>
    </lineage>
</organism>
<dbReference type="AlphaFoldDB" id="A0A8U0AB61"/>
<sequence length="99" mass="10804">MNERIRRSSDVRGDRTSDAKRTFEEERHGKPPVSGDETVAGTGGSNDGKSAVDSEILLSITDVSELAQVTADVRDRLDRMVGVLAQADTEIRIRLHPDA</sequence>
<dbReference type="GeneID" id="71929860"/>
<proteinExistence type="predicted"/>
<geneLocation type="plasmid" evidence="2 3">
    <name>unnamed3</name>
</geneLocation>
<name>A0A8U0AB61_9EURY</name>
<dbReference type="KEGG" id="haad:MW046_17395"/>
<dbReference type="Proteomes" id="UP000831768">
    <property type="component" value="Plasmid unnamed3"/>
</dbReference>
<feature type="region of interest" description="Disordered" evidence="1">
    <location>
        <begin position="1"/>
        <end position="50"/>
    </location>
</feature>
<dbReference type="EMBL" id="CP096022">
    <property type="protein sequence ID" value="UPM45133.1"/>
    <property type="molecule type" value="Genomic_DNA"/>
</dbReference>
<evidence type="ECO:0000256" key="1">
    <source>
        <dbReference type="SAM" id="MobiDB-lite"/>
    </source>
</evidence>
<keyword evidence="2" id="KW-0614">Plasmid</keyword>
<evidence type="ECO:0000313" key="2">
    <source>
        <dbReference type="EMBL" id="UPM45133.1"/>
    </source>
</evidence>